<dbReference type="Proteomes" id="UP000499080">
    <property type="component" value="Unassembled WGS sequence"/>
</dbReference>
<reference evidence="1 2" key="1">
    <citation type="journal article" date="2019" name="Sci. Rep.">
        <title>Orb-weaving spider Araneus ventricosus genome elucidates the spidroin gene catalogue.</title>
        <authorList>
            <person name="Kono N."/>
            <person name="Nakamura H."/>
            <person name="Ohtoshi R."/>
            <person name="Moran D.A.P."/>
            <person name="Shinohara A."/>
            <person name="Yoshida Y."/>
            <person name="Fujiwara M."/>
            <person name="Mori M."/>
            <person name="Tomita M."/>
            <person name="Arakawa K."/>
        </authorList>
    </citation>
    <scope>NUCLEOTIDE SEQUENCE [LARGE SCALE GENOMIC DNA]</scope>
</reference>
<accession>A0A4Y2IG73</accession>
<organism evidence="1 2">
    <name type="scientific">Araneus ventricosus</name>
    <name type="common">Orbweaver spider</name>
    <name type="synonym">Epeira ventricosa</name>
    <dbReference type="NCBI Taxonomy" id="182803"/>
    <lineage>
        <taxon>Eukaryota</taxon>
        <taxon>Metazoa</taxon>
        <taxon>Ecdysozoa</taxon>
        <taxon>Arthropoda</taxon>
        <taxon>Chelicerata</taxon>
        <taxon>Arachnida</taxon>
        <taxon>Araneae</taxon>
        <taxon>Araneomorphae</taxon>
        <taxon>Entelegynae</taxon>
        <taxon>Araneoidea</taxon>
        <taxon>Araneidae</taxon>
        <taxon>Araneus</taxon>
    </lineage>
</organism>
<evidence type="ECO:0000313" key="1">
    <source>
        <dbReference type="EMBL" id="GBM76590.1"/>
    </source>
</evidence>
<name>A0A4Y2IG73_ARAVE</name>
<proteinExistence type="predicted"/>
<sequence length="87" mass="9304">MLGIKGLPGKEGGNTSWSVSIRQIIRRVLASPGTGLVIMTGACRMPVIARACSGGVRQWTVIANRSPASALEWISYRQMSSCLDPET</sequence>
<protein>
    <submittedName>
        <fullName evidence="1">Uncharacterized protein</fullName>
    </submittedName>
</protein>
<evidence type="ECO:0000313" key="2">
    <source>
        <dbReference type="Proteomes" id="UP000499080"/>
    </source>
</evidence>
<comment type="caution">
    <text evidence="1">The sequence shown here is derived from an EMBL/GenBank/DDBJ whole genome shotgun (WGS) entry which is preliminary data.</text>
</comment>
<keyword evidence="2" id="KW-1185">Reference proteome</keyword>
<dbReference type="EMBL" id="BGPR01002633">
    <property type="protein sequence ID" value="GBM76590.1"/>
    <property type="molecule type" value="Genomic_DNA"/>
</dbReference>
<gene>
    <name evidence="1" type="ORF">AVEN_228945_1</name>
</gene>
<dbReference type="AlphaFoldDB" id="A0A4Y2IG73"/>